<organism evidence="3 4">
    <name type="scientific">Phaeobacter gallaeciensis</name>
    <dbReference type="NCBI Taxonomy" id="60890"/>
    <lineage>
        <taxon>Bacteria</taxon>
        <taxon>Pseudomonadati</taxon>
        <taxon>Pseudomonadota</taxon>
        <taxon>Alphaproteobacteria</taxon>
        <taxon>Rhodobacterales</taxon>
        <taxon>Roseobacteraceae</taxon>
        <taxon>Phaeobacter</taxon>
    </lineage>
</organism>
<evidence type="ECO:0000313" key="4">
    <source>
        <dbReference type="Proteomes" id="UP000252706"/>
    </source>
</evidence>
<evidence type="ECO:0000313" key="3">
    <source>
        <dbReference type="EMBL" id="RBW61553.1"/>
    </source>
</evidence>
<proteinExistence type="predicted"/>
<feature type="transmembrane region" description="Helical" evidence="1">
    <location>
        <begin position="80"/>
        <end position="105"/>
    </location>
</feature>
<name>A0A366X9H4_9RHOB</name>
<feature type="transmembrane region" description="Helical" evidence="1">
    <location>
        <begin position="41"/>
        <end position="59"/>
    </location>
</feature>
<dbReference type="InterPro" id="IPR007492">
    <property type="entry name" value="LytTR_DNA-bd_dom"/>
</dbReference>
<dbReference type="AlphaFoldDB" id="A0A366X9H4"/>
<dbReference type="EMBL" id="QOCE01000005">
    <property type="protein sequence ID" value="RBW61553.1"/>
    <property type="molecule type" value="Genomic_DNA"/>
</dbReference>
<feature type="domain" description="HTH LytTR-type" evidence="2">
    <location>
        <begin position="161"/>
        <end position="250"/>
    </location>
</feature>
<dbReference type="PROSITE" id="PS50930">
    <property type="entry name" value="HTH_LYTTR"/>
    <property type="match status" value="1"/>
</dbReference>
<evidence type="ECO:0000259" key="2">
    <source>
        <dbReference type="PROSITE" id="PS50930"/>
    </source>
</evidence>
<reference evidence="3 4" key="1">
    <citation type="submission" date="2018-07" db="EMBL/GenBank/DDBJ databases">
        <title>Modular assembly of carbohydrate-degrading microbial communities in the ocean.</title>
        <authorList>
            <person name="Enke T.N."/>
            <person name="Datta M.S."/>
            <person name="Schwartzman J.A."/>
            <person name="Cermak N."/>
            <person name="Schmitz D.A."/>
            <person name="Barrere J."/>
            <person name="Cordero O.X."/>
        </authorList>
    </citation>
    <scope>NUCLEOTIDE SEQUENCE [LARGE SCALE GENOMIC DNA]</scope>
    <source>
        <strain evidence="3 4">C3M10</strain>
    </source>
</reference>
<dbReference type="Proteomes" id="UP000252706">
    <property type="component" value="Unassembled WGS sequence"/>
</dbReference>
<accession>A0A366X9H4</accession>
<dbReference type="Pfam" id="PF04397">
    <property type="entry name" value="LytTR"/>
    <property type="match status" value="1"/>
</dbReference>
<gene>
    <name evidence="3" type="ORF">DS909_02240</name>
</gene>
<dbReference type="GO" id="GO:0003677">
    <property type="term" value="F:DNA binding"/>
    <property type="evidence" value="ECO:0007669"/>
    <property type="project" value="InterPro"/>
</dbReference>
<dbReference type="RefSeq" id="WP_113821814.1">
    <property type="nucleotide sequence ID" value="NZ_QOCE01000005.1"/>
</dbReference>
<dbReference type="SMART" id="SM00850">
    <property type="entry name" value="LytTR"/>
    <property type="match status" value="1"/>
</dbReference>
<comment type="caution">
    <text evidence="3">The sequence shown here is derived from an EMBL/GenBank/DDBJ whole genome shotgun (WGS) entry which is preliminary data.</text>
</comment>
<feature type="transmembrane region" description="Helical" evidence="1">
    <location>
        <begin position="111"/>
        <end position="129"/>
    </location>
</feature>
<dbReference type="Gene3D" id="2.40.50.1020">
    <property type="entry name" value="LytTr DNA-binding domain"/>
    <property type="match status" value="1"/>
</dbReference>
<keyword evidence="1" id="KW-0812">Transmembrane</keyword>
<keyword evidence="1" id="KW-0472">Membrane</keyword>
<evidence type="ECO:0000256" key="1">
    <source>
        <dbReference type="SAM" id="Phobius"/>
    </source>
</evidence>
<dbReference type="OrthoDB" id="7028951at2"/>
<keyword evidence="1" id="KW-1133">Transmembrane helix</keyword>
<protein>
    <submittedName>
        <fullName evidence="3">LytTR family transcriptional regulator</fullName>
    </submittedName>
</protein>
<sequence length="250" mass="27606">MSPSMKTLLSSSILRILVPGLAFVVLLANQAAPFAEEEASFGLRLVFWLLVIGGAGGLTRLAQALIQRHCNSLDQLAQDALVVALITCFLIPFLWVIGWLFLFSVDEGGPGLLQIAQWAGLFATGLLVLRRCFPAEKAPSPTTKLQQRPRLVRRLPQNLDAQILRLTVRDHCVDVVTSAGTHTIRSRFVDAIQEMEPIEGHCTHRSHWVTQAAIESIERHAGKIQIRLINGDLVPVSRKYKPDLEKAGLL</sequence>